<evidence type="ECO:0000313" key="2">
    <source>
        <dbReference type="EMBL" id="KAL3760036.1"/>
    </source>
</evidence>
<reference evidence="2 3" key="1">
    <citation type="submission" date="2024-10" db="EMBL/GenBank/DDBJ databases">
        <title>Updated reference genomes for cyclostephanoid diatoms.</title>
        <authorList>
            <person name="Roberts W.R."/>
            <person name="Alverson A.J."/>
        </authorList>
    </citation>
    <scope>NUCLEOTIDE SEQUENCE [LARGE SCALE GENOMIC DNA]</scope>
    <source>
        <strain evidence="2 3">AJA232-27</strain>
    </source>
</reference>
<dbReference type="AlphaFoldDB" id="A0ABD3M7K7"/>
<evidence type="ECO:0000313" key="3">
    <source>
        <dbReference type="Proteomes" id="UP001530293"/>
    </source>
</evidence>
<keyword evidence="1" id="KW-0812">Transmembrane</keyword>
<name>A0ABD3M7K7_9STRA</name>
<keyword evidence="1" id="KW-0472">Membrane</keyword>
<feature type="transmembrane region" description="Helical" evidence="1">
    <location>
        <begin position="47"/>
        <end position="65"/>
    </location>
</feature>
<protein>
    <submittedName>
        <fullName evidence="2">Uncharacterized protein</fullName>
    </submittedName>
</protein>
<comment type="caution">
    <text evidence="2">The sequence shown here is derived from an EMBL/GenBank/DDBJ whole genome shotgun (WGS) entry which is preliminary data.</text>
</comment>
<dbReference type="EMBL" id="JALLBG020000194">
    <property type="protein sequence ID" value="KAL3760036.1"/>
    <property type="molecule type" value="Genomic_DNA"/>
</dbReference>
<keyword evidence="3" id="KW-1185">Reference proteome</keyword>
<keyword evidence="1" id="KW-1133">Transmembrane helix</keyword>
<dbReference type="Proteomes" id="UP001530293">
    <property type="component" value="Unassembled WGS sequence"/>
</dbReference>
<accession>A0ABD3M7K7</accession>
<feature type="transmembrane region" description="Helical" evidence="1">
    <location>
        <begin position="329"/>
        <end position="347"/>
    </location>
</feature>
<proteinExistence type="predicted"/>
<feature type="transmembrane region" description="Helical" evidence="1">
    <location>
        <begin position="101"/>
        <end position="120"/>
    </location>
</feature>
<evidence type="ECO:0000256" key="1">
    <source>
        <dbReference type="SAM" id="Phobius"/>
    </source>
</evidence>
<gene>
    <name evidence="2" type="ORF">ACHAWU_006584</name>
</gene>
<feature type="transmembrane region" description="Helical" evidence="1">
    <location>
        <begin position="132"/>
        <end position="150"/>
    </location>
</feature>
<organism evidence="2 3">
    <name type="scientific">Discostella pseudostelligera</name>
    <dbReference type="NCBI Taxonomy" id="259834"/>
    <lineage>
        <taxon>Eukaryota</taxon>
        <taxon>Sar</taxon>
        <taxon>Stramenopiles</taxon>
        <taxon>Ochrophyta</taxon>
        <taxon>Bacillariophyta</taxon>
        <taxon>Coscinodiscophyceae</taxon>
        <taxon>Thalassiosirophycidae</taxon>
        <taxon>Stephanodiscales</taxon>
        <taxon>Stephanodiscaceae</taxon>
        <taxon>Discostella</taxon>
    </lineage>
</organism>
<sequence>MLIGFLSQGGPFHPKHGGGRFTSLSNVKNGGVNEFNCTSILPPLHPFLAFLVHYSIAISTIYAVHDAFFFDMQARDETSNLKYDDASTTTPTQRQVRISQFLFIYTAILFIARYISSYHAGRLRHHSVLYELTWLCNSTLVMSCISYGAWNIDHWLFRKRPLIATSCSVAVSIDQILWYVDLIVWSVTGKFPFGVTKYLAWKQTLWIDRFTCTHHLWTIPLLFYAENGPITWKSFQLSVYIVTCHVMLSRWLTPHVIQCETKTTATKTSNGSNGKSANGIAKDTDPNHYRYLNVNLSHELWRDIKLPFLQVSKDNPTAFIYFIRLLMRWNLFNALAFAAILLPLSLVL</sequence>